<reference evidence="2 3" key="1">
    <citation type="submission" date="2018-06" db="EMBL/GenBank/DDBJ databases">
        <authorList>
            <consortium name="Pathogen Informatics"/>
            <person name="Doyle S."/>
        </authorList>
    </citation>
    <scope>NUCLEOTIDE SEQUENCE [LARGE SCALE GENOMIC DNA]</scope>
    <source>
        <strain evidence="2 3">NCTC11653</strain>
    </source>
</reference>
<evidence type="ECO:0000313" key="2">
    <source>
        <dbReference type="EMBL" id="SQA76257.1"/>
    </source>
</evidence>
<evidence type="ECO:0000256" key="1">
    <source>
        <dbReference type="SAM" id="Phobius"/>
    </source>
</evidence>
<proteinExistence type="predicted"/>
<sequence length="64" mass="7490">MNSRKIVLIVMMCLSLCFSGYCLMEYLNNKMHFLTIISGLLFFVTFLTSYLRIDKLTNQQIDSL</sequence>
<keyword evidence="1" id="KW-0812">Transmembrane</keyword>
<keyword evidence="1" id="KW-1133">Transmembrane helix</keyword>
<accession>A0AAX2ICP9</accession>
<dbReference type="EMBL" id="UAVP01000009">
    <property type="protein sequence ID" value="SQA76257.1"/>
    <property type="molecule type" value="Genomic_DNA"/>
</dbReference>
<feature type="transmembrane region" description="Helical" evidence="1">
    <location>
        <begin position="7"/>
        <end position="27"/>
    </location>
</feature>
<gene>
    <name evidence="2" type="ORF">NCTC11653_02181</name>
</gene>
<feature type="transmembrane region" description="Helical" evidence="1">
    <location>
        <begin position="33"/>
        <end position="51"/>
    </location>
</feature>
<dbReference type="AlphaFoldDB" id="A0AAX2ICP9"/>
<evidence type="ECO:0000313" key="3">
    <source>
        <dbReference type="Proteomes" id="UP000249902"/>
    </source>
</evidence>
<keyword evidence="1" id="KW-0472">Membrane</keyword>
<protein>
    <submittedName>
        <fullName evidence="2">Uncharacterized protein</fullName>
    </submittedName>
</protein>
<comment type="caution">
    <text evidence="2">The sequence shown here is derived from an EMBL/GenBank/DDBJ whole genome shotgun (WGS) entry which is preliminary data.</text>
</comment>
<name>A0AAX2ICP9_CAPSP</name>
<dbReference type="Proteomes" id="UP000249902">
    <property type="component" value="Unassembled WGS sequence"/>
</dbReference>
<organism evidence="2 3">
    <name type="scientific">Capnocytophaga sputigena</name>
    <dbReference type="NCBI Taxonomy" id="1019"/>
    <lineage>
        <taxon>Bacteria</taxon>
        <taxon>Pseudomonadati</taxon>
        <taxon>Bacteroidota</taxon>
        <taxon>Flavobacteriia</taxon>
        <taxon>Flavobacteriales</taxon>
        <taxon>Flavobacteriaceae</taxon>
        <taxon>Capnocytophaga</taxon>
    </lineage>
</organism>